<dbReference type="Gene3D" id="3.90.550.10">
    <property type="entry name" value="Spore Coat Polysaccharide Biosynthesis Protein SpsA, Chain A"/>
    <property type="match status" value="1"/>
</dbReference>
<dbReference type="CDD" id="cd03353">
    <property type="entry name" value="LbH_GlmU_C"/>
    <property type="match status" value="1"/>
</dbReference>
<keyword evidence="7 20" id="KW-0548">Nucleotidyltransferase</keyword>
<dbReference type="PANTHER" id="PTHR43584:SF3">
    <property type="entry name" value="BIFUNCTIONAL PROTEIN GLMU"/>
    <property type="match status" value="1"/>
</dbReference>
<evidence type="ECO:0000256" key="4">
    <source>
        <dbReference type="ARBA" id="ARBA00007947"/>
    </source>
</evidence>
<evidence type="ECO:0000313" key="20">
    <source>
        <dbReference type="EMBL" id="VAW96282.1"/>
    </source>
</evidence>
<gene>
    <name evidence="20" type="ORF">MNBD_GAMMA22-1277</name>
</gene>
<evidence type="ECO:0000256" key="11">
    <source>
        <dbReference type="ARBA" id="ARBA00022960"/>
    </source>
</evidence>
<evidence type="ECO:0000256" key="10">
    <source>
        <dbReference type="ARBA" id="ARBA00022842"/>
    </source>
</evidence>
<comment type="similarity">
    <text evidence="3">In the C-terminal section; belongs to the transferase hexapeptide repeat family.</text>
</comment>
<dbReference type="Gene3D" id="2.160.10.10">
    <property type="entry name" value="Hexapeptide repeat proteins"/>
    <property type="match status" value="1"/>
</dbReference>
<dbReference type="EC" id="2.7.7.23" evidence="20"/>
<dbReference type="GO" id="GO:0006048">
    <property type="term" value="P:UDP-N-acetylglucosamine biosynthetic process"/>
    <property type="evidence" value="ECO:0007669"/>
    <property type="project" value="InterPro"/>
</dbReference>
<comment type="catalytic activity">
    <reaction evidence="17">
        <text>N-acetyl-alpha-D-glucosamine 1-phosphate + UTP + H(+) = UDP-N-acetyl-alpha-D-glucosamine + diphosphate</text>
        <dbReference type="Rhea" id="RHEA:13509"/>
        <dbReference type="ChEBI" id="CHEBI:15378"/>
        <dbReference type="ChEBI" id="CHEBI:33019"/>
        <dbReference type="ChEBI" id="CHEBI:46398"/>
        <dbReference type="ChEBI" id="CHEBI:57705"/>
        <dbReference type="ChEBI" id="CHEBI:57776"/>
        <dbReference type="EC" id="2.7.7.23"/>
    </reaction>
</comment>
<evidence type="ECO:0000256" key="3">
    <source>
        <dbReference type="ARBA" id="ARBA00007707"/>
    </source>
</evidence>
<keyword evidence="14 20" id="KW-0012">Acyltransferase</keyword>
<keyword evidence="13" id="KW-0511">Multifunctional enzyme</keyword>
<comment type="similarity">
    <text evidence="4">In the N-terminal section; belongs to the N-acetylglucosamine-1-phosphate uridyltransferase family.</text>
</comment>
<dbReference type="InterPro" id="IPR011004">
    <property type="entry name" value="Trimer_LpxA-like_sf"/>
</dbReference>
<keyword evidence="15" id="KW-0961">Cell wall biogenesis/degradation</keyword>
<evidence type="ECO:0000256" key="9">
    <source>
        <dbReference type="ARBA" id="ARBA00022737"/>
    </source>
</evidence>
<evidence type="ECO:0000256" key="15">
    <source>
        <dbReference type="ARBA" id="ARBA00023316"/>
    </source>
</evidence>
<keyword evidence="9" id="KW-0677">Repeat</keyword>
<proteinExistence type="inferred from homology"/>
<keyword evidence="5" id="KW-0963">Cytoplasm</keyword>
<evidence type="ECO:0000256" key="13">
    <source>
        <dbReference type="ARBA" id="ARBA00023268"/>
    </source>
</evidence>
<feature type="domain" description="MobA-like NTP transferase" evidence="18">
    <location>
        <begin position="6"/>
        <end position="127"/>
    </location>
</feature>
<dbReference type="Pfam" id="PF12804">
    <property type="entry name" value="NTP_transf_3"/>
    <property type="match status" value="1"/>
</dbReference>
<keyword evidence="11" id="KW-0133">Cell shape</keyword>
<dbReference type="GO" id="GO:0008360">
    <property type="term" value="P:regulation of cell shape"/>
    <property type="evidence" value="ECO:0007669"/>
    <property type="project" value="UniProtKB-KW"/>
</dbReference>
<keyword evidence="8" id="KW-0479">Metal-binding</keyword>
<keyword evidence="6 20" id="KW-0808">Transferase</keyword>
<evidence type="ECO:0000259" key="19">
    <source>
        <dbReference type="Pfam" id="PF25087"/>
    </source>
</evidence>
<evidence type="ECO:0000256" key="16">
    <source>
        <dbReference type="ARBA" id="ARBA00048247"/>
    </source>
</evidence>
<dbReference type="NCBIfam" id="TIGR01173">
    <property type="entry name" value="glmU"/>
    <property type="match status" value="1"/>
</dbReference>
<name>A0A3B1A8X0_9ZZZZ</name>
<comment type="cofactor">
    <cofactor evidence="1">
        <name>Mg(2+)</name>
        <dbReference type="ChEBI" id="CHEBI:18420"/>
    </cofactor>
</comment>
<dbReference type="InterPro" id="IPR038009">
    <property type="entry name" value="GlmU_C_LbH"/>
</dbReference>
<dbReference type="PANTHER" id="PTHR43584">
    <property type="entry name" value="NUCLEOTIDYL TRANSFERASE"/>
    <property type="match status" value="1"/>
</dbReference>
<evidence type="ECO:0000256" key="12">
    <source>
        <dbReference type="ARBA" id="ARBA00022984"/>
    </source>
</evidence>
<dbReference type="GO" id="GO:0071555">
    <property type="term" value="P:cell wall organization"/>
    <property type="evidence" value="ECO:0007669"/>
    <property type="project" value="UniProtKB-KW"/>
</dbReference>
<keyword evidence="10" id="KW-0460">Magnesium</keyword>
<evidence type="ECO:0000256" key="6">
    <source>
        <dbReference type="ARBA" id="ARBA00022679"/>
    </source>
</evidence>
<dbReference type="HAMAP" id="MF_01631">
    <property type="entry name" value="GlmU"/>
    <property type="match status" value="1"/>
</dbReference>
<dbReference type="AlphaFoldDB" id="A0A3B1A8X0"/>
<evidence type="ECO:0000256" key="14">
    <source>
        <dbReference type="ARBA" id="ARBA00023315"/>
    </source>
</evidence>
<evidence type="ECO:0000256" key="17">
    <source>
        <dbReference type="ARBA" id="ARBA00048493"/>
    </source>
</evidence>
<evidence type="ECO:0000259" key="18">
    <source>
        <dbReference type="Pfam" id="PF12804"/>
    </source>
</evidence>
<dbReference type="SUPFAM" id="SSF51161">
    <property type="entry name" value="Trimeric LpxA-like enzymes"/>
    <property type="match status" value="1"/>
</dbReference>
<evidence type="ECO:0000256" key="5">
    <source>
        <dbReference type="ARBA" id="ARBA00022490"/>
    </source>
</evidence>
<comment type="catalytic activity">
    <reaction evidence="16">
        <text>alpha-D-glucosamine 1-phosphate + acetyl-CoA = N-acetyl-alpha-D-glucosamine 1-phosphate + CoA + H(+)</text>
        <dbReference type="Rhea" id="RHEA:13725"/>
        <dbReference type="ChEBI" id="CHEBI:15378"/>
        <dbReference type="ChEBI" id="CHEBI:57287"/>
        <dbReference type="ChEBI" id="CHEBI:57288"/>
        <dbReference type="ChEBI" id="CHEBI:57776"/>
        <dbReference type="ChEBI" id="CHEBI:58516"/>
        <dbReference type="EC" id="2.3.1.157"/>
    </reaction>
</comment>
<dbReference type="EC" id="2.3.1.157" evidence="20"/>
<comment type="subcellular location">
    <subcellularLocation>
        <location evidence="2">Cytoplasm</location>
    </subcellularLocation>
</comment>
<evidence type="ECO:0000256" key="7">
    <source>
        <dbReference type="ARBA" id="ARBA00022695"/>
    </source>
</evidence>
<dbReference type="Pfam" id="PF25087">
    <property type="entry name" value="GMPPB_C"/>
    <property type="match status" value="1"/>
</dbReference>
<dbReference type="InterPro" id="IPR005882">
    <property type="entry name" value="Bifunctional_GlmU"/>
</dbReference>
<dbReference type="InterPro" id="IPR025877">
    <property type="entry name" value="MobA-like_NTP_Trfase"/>
</dbReference>
<protein>
    <submittedName>
        <fullName evidence="20">N-acetylglucosamine-1-phosphate uridyltransferase / Glucosamine-1-phosphate N-acetyltransferase</fullName>
        <ecNumber evidence="20">2.3.1.157</ecNumber>
        <ecNumber evidence="20">2.7.7.23</ecNumber>
    </submittedName>
</protein>
<dbReference type="GO" id="GO:0000287">
    <property type="term" value="F:magnesium ion binding"/>
    <property type="evidence" value="ECO:0007669"/>
    <property type="project" value="InterPro"/>
</dbReference>
<dbReference type="GO" id="GO:0005737">
    <property type="term" value="C:cytoplasm"/>
    <property type="evidence" value="ECO:0007669"/>
    <property type="project" value="UniProtKB-SubCell"/>
</dbReference>
<dbReference type="GO" id="GO:0019134">
    <property type="term" value="F:glucosamine-1-phosphate N-acetyltransferase activity"/>
    <property type="evidence" value="ECO:0007669"/>
    <property type="project" value="UniProtKB-EC"/>
</dbReference>
<dbReference type="EMBL" id="UOFS01000026">
    <property type="protein sequence ID" value="VAW96282.1"/>
    <property type="molecule type" value="Genomic_DNA"/>
</dbReference>
<dbReference type="GO" id="GO:0000902">
    <property type="term" value="P:cell morphogenesis"/>
    <property type="evidence" value="ECO:0007669"/>
    <property type="project" value="InterPro"/>
</dbReference>
<keyword evidence="12" id="KW-0573">Peptidoglycan synthesis</keyword>
<dbReference type="InterPro" id="IPR056729">
    <property type="entry name" value="GMPPB_C"/>
</dbReference>
<dbReference type="SUPFAM" id="SSF53448">
    <property type="entry name" value="Nucleotide-diphospho-sugar transferases"/>
    <property type="match status" value="1"/>
</dbReference>
<evidence type="ECO:0000256" key="1">
    <source>
        <dbReference type="ARBA" id="ARBA00001946"/>
    </source>
</evidence>
<dbReference type="Pfam" id="PF00132">
    <property type="entry name" value="Hexapep"/>
    <property type="match status" value="1"/>
</dbReference>
<dbReference type="InterPro" id="IPR050065">
    <property type="entry name" value="GlmU-like"/>
</dbReference>
<evidence type="ECO:0000256" key="2">
    <source>
        <dbReference type="ARBA" id="ARBA00004496"/>
    </source>
</evidence>
<dbReference type="InterPro" id="IPR029044">
    <property type="entry name" value="Nucleotide-diphossugar_trans"/>
</dbReference>
<accession>A0A3B1A8X0</accession>
<evidence type="ECO:0000256" key="8">
    <source>
        <dbReference type="ARBA" id="ARBA00022723"/>
    </source>
</evidence>
<dbReference type="InterPro" id="IPR001451">
    <property type="entry name" value="Hexapep"/>
</dbReference>
<dbReference type="GO" id="GO:0009252">
    <property type="term" value="P:peptidoglycan biosynthetic process"/>
    <property type="evidence" value="ECO:0007669"/>
    <property type="project" value="UniProtKB-KW"/>
</dbReference>
<reference evidence="20" key="1">
    <citation type="submission" date="2018-06" db="EMBL/GenBank/DDBJ databases">
        <authorList>
            <person name="Zhirakovskaya E."/>
        </authorList>
    </citation>
    <scope>NUCLEOTIDE SEQUENCE</scope>
</reference>
<sequence>MNLNIVILAAGQGTRMKSSLPKVLHPIGGKPMVAHVISSAKILKATKSKIIMVYGHGGDLLRDTINDTSLHWVQQAEQLGTGHAVQQAADQFEDDAVVLVLYGDVPLITPQTLTFLFEAAKDDSLAILTMFVDQPSGYGRIIRNSDSQVLAITEEKDAGEAEKLIKEVNTGFLAVKAQLLCGWLAQLKNNNSQGEYYLTDIISLAVQDKVTIHSVQAETSDEVLGVNSKTQLAYLERCYQQRQCEVLMQQGVTLIDPARVDIRGSLTVGKDVSIDANVLFEGDVILGDNVSIAANCVIKNSTIASGVDILPMCHIEDSKLGANCRVGPYSRLRPGSALKGDNHIGNFVEIKNSIIESGSKVNHLTYIGDTDMGSGVNIGAGTITANYDGANKHRTKIGDNASTGSNSVLVAPIEVGAGATIGAGTVLTKNAPEGELTLARSVQKSVSGWARPVKKK</sequence>
<dbReference type="CDD" id="cd02540">
    <property type="entry name" value="GT2_GlmU_N_bac"/>
    <property type="match status" value="1"/>
</dbReference>
<organism evidence="20">
    <name type="scientific">hydrothermal vent metagenome</name>
    <dbReference type="NCBI Taxonomy" id="652676"/>
    <lineage>
        <taxon>unclassified sequences</taxon>
        <taxon>metagenomes</taxon>
        <taxon>ecological metagenomes</taxon>
    </lineage>
</organism>
<feature type="domain" description="Mannose-1-phosphate guanyltransferase C-terminal" evidence="19">
    <location>
        <begin position="263"/>
        <end position="336"/>
    </location>
</feature>
<dbReference type="GO" id="GO:0003977">
    <property type="term" value="F:UDP-N-acetylglucosamine diphosphorylase activity"/>
    <property type="evidence" value="ECO:0007669"/>
    <property type="project" value="UniProtKB-EC"/>
</dbReference>